<gene>
    <name evidence="7" type="ORF">M153_288000258</name>
</gene>
<evidence type="ECO:0000313" key="8">
    <source>
        <dbReference type="Proteomes" id="UP000051530"/>
    </source>
</evidence>
<comment type="subcellular location">
    <subcellularLocation>
        <location evidence="1">Nucleus</location>
    </subcellularLocation>
</comment>
<evidence type="ECO:0000256" key="6">
    <source>
        <dbReference type="ARBA" id="ARBA00023242"/>
    </source>
</evidence>
<comment type="caution">
    <text evidence="7">The sequence shown here is derived from an EMBL/GenBank/DDBJ whole genome shotgun (WGS) entry which is preliminary data.</text>
</comment>
<keyword evidence="5" id="KW-0234">DNA repair</keyword>
<dbReference type="GO" id="GO:0005675">
    <property type="term" value="C:transcription factor TFIIH holo complex"/>
    <property type="evidence" value="ECO:0007669"/>
    <property type="project" value="TreeGrafter"/>
</dbReference>
<dbReference type="OrthoDB" id="17307at2759"/>
<dbReference type="GO" id="GO:0046872">
    <property type="term" value="F:metal ion binding"/>
    <property type="evidence" value="ECO:0007669"/>
    <property type="project" value="UniProtKB-KW"/>
</dbReference>
<dbReference type="GO" id="GO:0006289">
    <property type="term" value="P:nucleotide-excision repair"/>
    <property type="evidence" value="ECO:0007669"/>
    <property type="project" value="InterPro"/>
</dbReference>
<protein>
    <submittedName>
        <fullName evidence="7">RNA polymerase II transcription initiation/nucleotide excision repair factor TFIIH, subunit TFB4</fullName>
    </submittedName>
</protein>
<reference evidence="7 8" key="1">
    <citation type="submission" date="2015-07" db="EMBL/GenBank/DDBJ databases">
        <title>The genome of Pseudoloma neurophilia, a relevant intracellular parasite of the zebrafish.</title>
        <authorList>
            <person name="Ndikumana S."/>
            <person name="Pelin A."/>
            <person name="Sanders J."/>
            <person name="Corradi N."/>
        </authorList>
    </citation>
    <scope>NUCLEOTIDE SEQUENCE [LARGE SCALE GENOMIC DNA]</scope>
    <source>
        <strain evidence="7 8">MK1</strain>
    </source>
</reference>
<dbReference type="EMBL" id="LGUB01000088">
    <property type="protein sequence ID" value="KRH94356.1"/>
    <property type="molecule type" value="Genomic_DNA"/>
</dbReference>
<dbReference type="InterPro" id="IPR004600">
    <property type="entry name" value="TFIIH_Tfb4/GTF2H3"/>
</dbReference>
<keyword evidence="2" id="KW-0479">Metal-binding</keyword>
<evidence type="ECO:0000256" key="5">
    <source>
        <dbReference type="ARBA" id="ARBA00023204"/>
    </source>
</evidence>
<evidence type="ECO:0000256" key="1">
    <source>
        <dbReference type="ARBA" id="ARBA00004123"/>
    </source>
</evidence>
<sequence length="241" mass="27777">MSDLYLIVDLFKPSWSANSDPNLIINNIMVLINTHLSLSFNNRLILISNLEKIVIDGMNRHEISTDLFILKDRQTMARDIGLAMALINAHNRNPVKSQESTDEKSEQPTKTAKMVVISLSKECKDDYMLYLKSAFVARRLRNDMNNKHRSESFDIFIFSKFKNFALFELGNFFMDFKLVNMLSIFTGLKHERVVLSQARCICHGKTILYGMTCPVCLSVYCKPVAICQKCRARFNFKRGLK</sequence>
<keyword evidence="8" id="KW-1185">Reference proteome</keyword>
<dbReference type="PANTHER" id="PTHR12831">
    <property type="entry name" value="TRANSCRIPTION INITIATION FACTOR IIH TFIIH , POLYPEPTIDE 3-RELATED"/>
    <property type="match status" value="1"/>
</dbReference>
<keyword evidence="4" id="KW-0862">Zinc</keyword>
<name>A0A0R0M4B1_9MICR</name>
<evidence type="ECO:0000256" key="3">
    <source>
        <dbReference type="ARBA" id="ARBA00022763"/>
    </source>
</evidence>
<keyword evidence="6" id="KW-0539">Nucleus</keyword>
<organism evidence="7 8">
    <name type="scientific">Pseudoloma neurophilia</name>
    <dbReference type="NCBI Taxonomy" id="146866"/>
    <lineage>
        <taxon>Eukaryota</taxon>
        <taxon>Fungi</taxon>
        <taxon>Fungi incertae sedis</taxon>
        <taxon>Microsporidia</taxon>
        <taxon>Pseudoloma</taxon>
    </lineage>
</organism>
<accession>A0A0R0M4B1</accession>
<dbReference type="AlphaFoldDB" id="A0A0R0M4B1"/>
<proteinExistence type="predicted"/>
<dbReference type="GO" id="GO:0000439">
    <property type="term" value="C:transcription factor TFIIH core complex"/>
    <property type="evidence" value="ECO:0007669"/>
    <property type="project" value="InterPro"/>
</dbReference>
<evidence type="ECO:0000313" key="7">
    <source>
        <dbReference type="EMBL" id="KRH94356.1"/>
    </source>
</evidence>
<dbReference type="GO" id="GO:0006355">
    <property type="term" value="P:regulation of DNA-templated transcription"/>
    <property type="evidence" value="ECO:0007669"/>
    <property type="project" value="InterPro"/>
</dbReference>
<dbReference type="Proteomes" id="UP000051530">
    <property type="component" value="Unassembled WGS sequence"/>
</dbReference>
<evidence type="ECO:0000256" key="2">
    <source>
        <dbReference type="ARBA" id="ARBA00022723"/>
    </source>
</evidence>
<dbReference type="PANTHER" id="PTHR12831:SF0">
    <property type="entry name" value="GENERAL TRANSCRIPTION FACTOR IIH SUBUNIT 3"/>
    <property type="match status" value="1"/>
</dbReference>
<keyword evidence="3" id="KW-0227">DNA damage</keyword>
<evidence type="ECO:0000256" key="4">
    <source>
        <dbReference type="ARBA" id="ARBA00022833"/>
    </source>
</evidence>
<dbReference type="VEuPathDB" id="MicrosporidiaDB:M153_288000258"/>